<sequence>MPSVVPVHEIEFTAIRAQGPGGQNVNKVSSAVQLRFDITASSLPEEVKEKLLALPGKRVSKDGILIIKAQTSRNQENNRINAIVRLEKIIADAMHTPRPRRPTKPTFASKQRRLKEKFLRSEVKMTRKKTDED</sequence>
<dbReference type="NCBIfam" id="NF006718">
    <property type="entry name" value="PRK09256.1"/>
    <property type="match status" value="1"/>
</dbReference>
<dbReference type="PANTHER" id="PTHR47814:SF1">
    <property type="entry name" value="PEPTIDYL-TRNA HYDROLASE ARFB"/>
    <property type="match status" value="1"/>
</dbReference>
<dbReference type="GO" id="GO:0003747">
    <property type="term" value="F:translation release factor activity"/>
    <property type="evidence" value="ECO:0007669"/>
    <property type="project" value="InterPro"/>
</dbReference>
<keyword evidence="3" id="KW-1185">Reference proteome</keyword>
<dbReference type="RefSeq" id="WP_022771120.1">
    <property type="nucleotide sequence ID" value="NC_022576.1"/>
</dbReference>
<name>U5N4N2_9BURK</name>
<dbReference type="SUPFAM" id="SSF110916">
    <property type="entry name" value="Peptidyl-tRNA hydrolase domain-like"/>
    <property type="match status" value="1"/>
</dbReference>
<dbReference type="STRING" id="946483.Cenrod_0165"/>
<dbReference type="Pfam" id="PF00472">
    <property type="entry name" value="RF-1"/>
    <property type="match status" value="1"/>
</dbReference>
<dbReference type="KEGG" id="cbx:Cenrod_0165"/>
<dbReference type="PATRIC" id="fig|946483.4.peg.164"/>
<dbReference type="PROSITE" id="PS00745">
    <property type="entry name" value="RF_PROK_I"/>
    <property type="match status" value="1"/>
</dbReference>
<protein>
    <submittedName>
        <fullName evidence="2">Protein chain release factor B</fullName>
    </submittedName>
</protein>
<dbReference type="GO" id="GO:0043022">
    <property type="term" value="F:ribosome binding"/>
    <property type="evidence" value="ECO:0007669"/>
    <property type="project" value="TreeGrafter"/>
</dbReference>
<evidence type="ECO:0000259" key="1">
    <source>
        <dbReference type="PROSITE" id="PS00745"/>
    </source>
</evidence>
<accession>U5N4N2</accession>
<feature type="domain" description="Prokaryotic-type class I peptide chain release factors" evidence="1">
    <location>
        <begin position="16"/>
        <end position="32"/>
    </location>
</feature>
<dbReference type="Gene3D" id="3.30.160.20">
    <property type="match status" value="1"/>
</dbReference>
<dbReference type="EMBL" id="CP004885">
    <property type="protein sequence ID" value="AGX86297.1"/>
    <property type="molecule type" value="Genomic_DNA"/>
</dbReference>
<dbReference type="GO" id="GO:0004045">
    <property type="term" value="F:peptidyl-tRNA hydrolase activity"/>
    <property type="evidence" value="ECO:0007669"/>
    <property type="project" value="TreeGrafter"/>
</dbReference>
<gene>
    <name evidence="2" type="ORF">Cenrod_0165</name>
</gene>
<dbReference type="OrthoDB" id="9815709at2"/>
<dbReference type="PANTHER" id="PTHR47814">
    <property type="entry name" value="PEPTIDYL-TRNA HYDROLASE ARFB"/>
    <property type="match status" value="1"/>
</dbReference>
<dbReference type="GO" id="GO:0072344">
    <property type="term" value="P:rescue of stalled ribosome"/>
    <property type="evidence" value="ECO:0007669"/>
    <property type="project" value="TreeGrafter"/>
</dbReference>
<organism evidence="2 3">
    <name type="scientific">Candidatus Symbiobacter mobilis CR</name>
    <dbReference type="NCBI Taxonomy" id="946483"/>
    <lineage>
        <taxon>Bacteria</taxon>
        <taxon>Pseudomonadati</taxon>
        <taxon>Pseudomonadota</taxon>
        <taxon>Betaproteobacteria</taxon>
        <taxon>Burkholderiales</taxon>
        <taxon>Comamonadaceae</taxon>
    </lineage>
</organism>
<dbReference type="AlphaFoldDB" id="U5N4N2"/>
<evidence type="ECO:0000313" key="2">
    <source>
        <dbReference type="EMBL" id="AGX86297.1"/>
    </source>
</evidence>
<dbReference type="eggNOG" id="COG1186">
    <property type="taxonomic scope" value="Bacteria"/>
</dbReference>
<dbReference type="HOGENOM" id="CLU_089470_3_0_4"/>
<dbReference type="InterPro" id="IPR000352">
    <property type="entry name" value="Pep_chain_release_fac_I"/>
</dbReference>
<dbReference type="Proteomes" id="UP000017184">
    <property type="component" value="Chromosome"/>
</dbReference>
<evidence type="ECO:0000313" key="3">
    <source>
        <dbReference type="Proteomes" id="UP000017184"/>
    </source>
</evidence>
<reference evidence="2 3" key="1">
    <citation type="journal article" date="2013" name="Genome Biol.">
        <title>Genomic analysis reveals key aspects of prokaryotic symbiosis in the phototrophic consortium "Chlorochromatium aggregatum".</title>
        <authorList>
            <person name="Liu Z."/>
            <person name="Muller J."/>
            <person name="Li T."/>
            <person name="Alvey R.M."/>
            <person name="Vogl K."/>
            <person name="Frigaard N.U."/>
            <person name="Rockwell N.C."/>
            <person name="Boyd E.S."/>
            <person name="Tomsho L.P."/>
            <person name="Schuster S.C."/>
            <person name="Henke P."/>
            <person name="Rohde M."/>
            <person name="Overmann J."/>
            <person name="Bryant D.A."/>
        </authorList>
    </citation>
    <scope>NUCLEOTIDE SEQUENCE [LARGE SCALE GENOMIC DNA]</scope>
    <source>
        <strain evidence="2">CR</strain>
    </source>
</reference>
<proteinExistence type="predicted"/>